<dbReference type="EMBL" id="JH714518">
    <property type="protein sequence ID" value="EFO12843.1"/>
    <property type="molecule type" value="Genomic_DNA"/>
</dbReference>
<dbReference type="KEGG" id="loa:LOAG_15689"/>
<dbReference type="CTD" id="9953181"/>
<name>A0A1S0TFQ0_LOALO</name>
<feature type="transmembrane region" description="Helical" evidence="1">
    <location>
        <begin position="7"/>
        <end position="27"/>
    </location>
</feature>
<gene>
    <name evidence="2" type="ORF">LOAG_15689</name>
</gene>
<keyword evidence="1" id="KW-1133">Transmembrane helix</keyword>
<accession>A0A1S0TFQ0</accession>
<organism evidence="2">
    <name type="scientific">Loa loa</name>
    <name type="common">Eye worm</name>
    <name type="synonym">Filaria loa</name>
    <dbReference type="NCBI Taxonomy" id="7209"/>
    <lineage>
        <taxon>Eukaryota</taxon>
        <taxon>Metazoa</taxon>
        <taxon>Ecdysozoa</taxon>
        <taxon>Nematoda</taxon>
        <taxon>Chromadorea</taxon>
        <taxon>Rhabditida</taxon>
        <taxon>Spirurina</taxon>
        <taxon>Spiruromorpha</taxon>
        <taxon>Filarioidea</taxon>
        <taxon>Onchocercidae</taxon>
        <taxon>Loa</taxon>
    </lineage>
</organism>
<dbReference type="RefSeq" id="XP_003151226.1">
    <property type="nucleotide sequence ID" value="XM_003151178.2"/>
</dbReference>
<dbReference type="GeneID" id="9953181"/>
<keyword evidence="1" id="KW-0472">Membrane</keyword>
<evidence type="ECO:0000313" key="2">
    <source>
        <dbReference type="EMBL" id="EFO12843.1"/>
    </source>
</evidence>
<dbReference type="AlphaFoldDB" id="A0A1S0TFQ0"/>
<sequence length="75" mass="9057">SHSSKRFTIVPDSALLILVGFAAGSVMDRFWPHEIYLHPDFFSSIYYHQLHWMPVMHYLIRLFLKILVPLYYMLW</sequence>
<feature type="transmembrane region" description="Helical" evidence="1">
    <location>
        <begin position="55"/>
        <end position="74"/>
    </location>
</feature>
<feature type="non-terminal residue" evidence="2">
    <location>
        <position position="1"/>
    </location>
</feature>
<reference evidence="2" key="1">
    <citation type="submission" date="2012-04" db="EMBL/GenBank/DDBJ databases">
        <title>The Genome Sequence of Loa loa.</title>
        <authorList>
            <consortium name="The Broad Institute Genome Sequencing Platform"/>
            <consortium name="Broad Institute Genome Sequencing Center for Infectious Disease"/>
            <person name="Nutman T.B."/>
            <person name="Fink D.L."/>
            <person name="Russ C."/>
            <person name="Young S."/>
            <person name="Zeng Q."/>
            <person name="Gargeya S."/>
            <person name="Alvarado L."/>
            <person name="Berlin A."/>
            <person name="Chapman S.B."/>
            <person name="Chen Z."/>
            <person name="Freedman E."/>
            <person name="Gellesch M."/>
            <person name="Goldberg J."/>
            <person name="Griggs A."/>
            <person name="Gujja S."/>
            <person name="Heilman E.R."/>
            <person name="Heiman D."/>
            <person name="Howarth C."/>
            <person name="Mehta T."/>
            <person name="Neiman D."/>
            <person name="Pearson M."/>
            <person name="Roberts A."/>
            <person name="Saif S."/>
            <person name="Shea T."/>
            <person name="Shenoy N."/>
            <person name="Sisk P."/>
            <person name="Stolte C."/>
            <person name="Sykes S."/>
            <person name="White J."/>
            <person name="Yandava C."/>
            <person name="Haas B."/>
            <person name="Henn M.R."/>
            <person name="Nusbaum C."/>
            <person name="Birren B."/>
        </authorList>
    </citation>
    <scope>NUCLEOTIDE SEQUENCE [LARGE SCALE GENOMIC DNA]</scope>
</reference>
<keyword evidence="1" id="KW-0812">Transmembrane</keyword>
<protein>
    <submittedName>
        <fullName evidence="2">Uncharacterized protein</fullName>
    </submittedName>
</protein>
<dbReference type="InParanoid" id="A0A1S0TFQ0"/>
<proteinExistence type="predicted"/>
<evidence type="ECO:0000256" key="1">
    <source>
        <dbReference type="SAM" id="Phobius"/>
    </source>
</evidence>